<gene>
    <name evidence="3" type="ORF">KUF71_022794</name>
</gene>
<dbReference type="Proteomes" id="UP001219518">
    <property type="component" value="Unassembled WGS sequence"/>
</dbReference>
<dbReference type="AlphaFoldDB" id="A0AAE1LBG5"/>
<evidence type="ECO:0000256" key="2">
    <source>
        <dbReference type="SAM" id="MobiDB-lite"/>
    </source>
</evidence>
<comment type="caution">
    <text evidence="3">The sequence shown here is derived from an EMBL/GenBank/DDBJ whole genome shotgun (WGS) entry which is preliminary data.</text>
</comment>
<feature type="region of interest" description="Disordered" evidence="2">
    <location>
        <begin position="142"/>
        <end position="166"/>
    </location>
</feature>
<reference evidence="3" key="1">
    <citation type="submission" date="2021-07" db="EMBL/GenBank/DDBJ databases">
        <authorList>
            <person name="Catto M.A."/>
            <person name="Jacobson A."/>
            <person name="Kennedy G."/>
            <person name="Labadie P."/>
            <person name="Hunt B.G."/>
            <person name="Srinivasan R."/>
        </authorList>
    </citation>
    <scope>NUCLEOTIDE SEQUENCE</scope>
    <source>
        <strain evidence="3">PL_HMW_Pooled</strain>
        <tissue evidence="3">Head</tissue>
    </source>
</reference>
<protein>
    <submittedName>
        <fullName evidence="3">Gag-Pol polyprotein</fullName>
    </submittedName>
</protein>
<feature type="region of interest" description="Disordered" evidence="2">
    <location>
        <begin position="182"/>
        <end position="209"/>
    </location>
</feature>
<feature type="region of interest" description="Disordered" evidence="2">
    <location>
        <begin position="229"/>
        <end position="258"/>
    </location>
</feature>
<reference evidence="3" key="2">
    <citation type="journal article" date="2023" name="BMC Genomics">
        <title>Pest status, molecular evolution, and epigenetic factors derived from the genome assembly of Frankliniella fusca, a thysanopteran phytovirus vector.</title>
        <authorList>
            <person name="Catto M.A."/>
            <person name="Labadie P.E."/>
            <person name="Jacobson A.L."/>
            <person name="Kennedy G.G."/>
            <person name="Srinivasan R."/>
            <person name="Hunt B.G."/>
        </authorList>
    </citation>
    <scope>NUCLEOTIDE SEQUENCE</scope>
    <source>
        <strain evidence="3">PL_HMW_Pooled</strain>
    </source>
</reference>
<feature type="compositionally biased region" description="Low complexity" evidence="2">
    <location>
        <begin position="143"/>
        <end position="163"/>
    </location>
</feature>
<sequence>MMLSTVRHIHPSNQEISESLAELLLWGPRGRPPIGGPYHPNAVIKKEAETQERVRRVRQLMNIRQAQKDVTAMERRLEAARESLTTMQRDVGAAGAQALAQFKSPAAPVLPAFLESRRRELLASRGDTVNVVTVRTASSREVTSITMTSRPMSSSSSTSSSDLLSRRRGRAIADAGRVKVRVLSASSSSGKSSGSSSRRQRRASRRPLEALEKESSPLFLWNTRDEVSGASDKTLVEPGTPGTPYYDSESGPLPGMTSLDTLLPSPLTLRLPTTRSRLAGCRSPASPR</sequence>
<evidence type="ECO:0000256" key="1">
    <source>
        <dbReference type="SAM" id="Coils"/>
    </source>
</evidence>
<keyword evidence="1" id="KW-0175">Coiled coil</keyword>
<proteinExistence type="predicted"/>
<feature type="compositionally biased region" description="Low complexity" evidence="2">
    <location>
        <begin position="182"/>
        <end position="197"/>
    </location>
</feature>
<keyword evidence="4" id="KW-1185">Reference proteome</keyword>
<organism evidence="3 4">
    <name type="scientific">Frankliniella fusca</name>
    <dbReference type="NCBI Taxonomy" id="407009"/>
    <lineage>
        <taxon>Eukaryota</taxon>
        <taxon>Metazoa</taxon>
        <taxon>Ecdysozoa</taxon>
        <taxon>Arthropoda</taxon>
        <taxon>Hexapoda</taxon>
        <taxon>Insecta</taxon>
        <taxon>Pterygota</taxon>
        <taxon>Neoptera</taxon>
        <taxon>Paraneoptera</taxon>
        <taxon>Thysanoptera</taxon>
        <taxon>Terebrantia</taxon>
        <taxon>Thripoidea</taxon>
        <taxon>Thripidae</taxon>
        <taxon>Frankliniella</taxon>
    </lineage>
</organism>
<evidence type="ECO:0000313" key="4">
    <source>
        <dbReference type="Proteomes" id="UP001219518"/>
    </source>
</evidence>
<name>A0AAE1LBG5_9NEOP</name>
<evidence type="ECO:0000313" key="3">
    <source>
        <dbReference type="EMBL" id="KAK3913340.1"/>
    </source>
</evidence>
<accession>A0AAE1LBG5</accession>
<feature type="coiled-coil region" evidence="1">
    <location>
        <begin position="63"/>
        <end position="90"/>
    </location>
</feature>
<dbReference type="EMBL" id="JAHWGI010000318">
    <property type="protein sequence ID" value="KAK3913340.1"/>
    <property type="molecule type" value="Genomic_DNA"/>
</dbReference>